<dbReference type="GeneID" id="67034192"/>
<dbReference type="AlphaFoldDB" id="A0A8H8P7N4"/>
<organism evidence="2 3">
    <name type="scientific">Rhizoctonia solani</name>
    <dbReference type="NCBI Taxonomy" id="456999"/>
    <lineage>
        <taxon>Eukaryota</taxon>
        <taxon>Fungi</taxon>
        <taxon>Dikarya</taxon>
        <taxon>Basidiomycota</taxon>
        <taxon>Agaricomycotina</taxon>
        <taxon>Agaricomycetes</taxon>
        <taxon>Cantharellales</taxon>
        <taxon>Ceratobasidiaceae</taxon>
        <taxon>Rhizoctonia</taxon>
    </lineage>
</organism>
<feature type="compositionally biased region" description="Polar residues" evidence="1">
    <location>
        <begin position="178"/>
        <end position="188"/>
    </location>
</feature>
<evidence type="ECO:0000313" key="3">
    <source>
        <dbReference type="Proteomes" id="UP000650533"/>
    </source>
</evidence>
<feature type="compositionally biased region" description="Polar residues" evidence="1">
    <location>
        <begin position="264"/>
        <end position="286"/>
    </location>
</feature>
<protein>
    <submittedName>
        <fullName evidence="2">Uncharacterized protein</fullName>
    </submittedName>
</protein>
<reference evidence="2" key="1">
    <citation type="submission" date="2020-05" db="EMBL/GenBank/DDBJ databases">
        <title>Evolutionary and genomic comparisons of hybrid uninucleate and nonhybrid Rhizoctonia fungi.</title>
        <authorList>
            <person name="Li C."/>
            <person name="Chen X."/>
        </authorList>
    </citation>
    <scope>NUCLEOTIDE SEQUENCE</scope>
    <source>
        <strain evidence="2">AG-1 IA</strain>
    </source>
</reference>
<feature type="region of interest" description="Disordered" evidence="1">
    <location>
        <begin position="26"/>
        <end position="74"/>
    </location>
</feature>
<gene>
    <name evidence="2" type="ORF">RhiXN_11914</name>
</gene>
<name>A0A8H8P7N4_9AGAM</name>
<sequence length="329" mass="35516">MPKRKGELSANKVATLSKALRVQAAQIKKTTGNNPNQYKGESSINATSEDHSDKLIPEPAGKPGRDPATISKKTRKPQGYHLWAALGLKKGLPTHGLYWDIVKDSAVGINWKLPYQSQRQANCVATVAEVLQKEPIFHCYKDNWPVHAYMKGLLSSRADLQQKLRKRAAQEEEEMDIDTNSNMGNNGPENRDHPGQGAGIAATLDSKPAIDLTASAMPTAPSAAAPVSASAGNTNSPVPSITNNVQFAATAVHVASKQFDKDQSLSSSNEDTNTPPTKQQRQNCKSNMPRACNPNGNALKPAVCYNFKGSEHQVASSRTRSFGVNYKGT</sequence>
<proteinExistence type="predicted"/>
<evidence type="ECO:0000256" key="1">
    <source>
        <dbReference type="SAM" id="MobiDB-lite"/>
    </source>
</evidence>
<feature type="region of interest" description="Disordered" evidence="1">
    <location>
        <begin position="258"/>
        <end position="295"/>
    </location>
</feature>
<accession>A0A8H8P7N4</accession>
<dbReference type="RefSeq" id="XP_043186490.1">
    <property type="nucleotide sequence ID" value="XM_043331729.1"/>
</dbReference>
<feature type="region of interest" description="Disordered" evidence="1">
    <location>
        <begin position="164"/>
        <end position="201"/>
    </location>
</feature>
<dbReference type="EMBL" id="CP059672">
    <property type="protein sequence ID" value="QRW26253.1"/>
    <property type="molecule type" value="Genomic_DNA"/>
</dbReference>
<dbReference type="Proteomes" id="UP000650533">
    <property type="component" value="Chromosome 15"/>
</dbReference>
<feature type="compositionally biased region" description="Polar residues" evidence="1">
    <location>
        <begin position="28"/>
        <end position="47"/>
    </location>
</feature>
<dbReference type="KEGG" id="rsx:RhiXN_11914"/>
<evidence type="ECO:0000313" key="2">
    <source>
        <dbReference type="EMBL" id="QRW26253.1"/>
    </source>
</evidence>